<evidence type="ECO:0000313" key="2">
    <source>
        <dbReference type="EMBL" id="SEQ96267.1"/>
    </source>
</evidence>
<keyword evidence="1" id="KW-1133">Transmembrane helix</keyword>
<keyword evidence="1" id="KW-0812">Transmembrane</keyword>
<dbReference type="RefSeq" id="WP_091360632.1">
    <property type="nucleotide sequence ID" value="NZ_AP025284.1"/>
</dbReference>
<sequence>MEFVFLFAYLSLYWAIRINQALTPEDLMLHDERLGHLVIMLLIAMPVVILRVIVGNRYYRKKFHGLYPSINVKNLMQHDISYSALCTIVVGIIYVSERDYFDAGFREFGVSMFIYWFASMLLGFLRWLPATKNGFR</sequence>
<proteinExistence type="predicted"/>
<accession>A0A1H9KBG4</accession>
<protein>
    <submittedName>
        <fullName evidence="2">Uncharacterized protein</fullName>
    </submittedName>
</protein>
<gene>
    <name evidence="2" type="ORF">SAMN03080615_03421</name>
</gene>
<feature type="transmembrane region" description="Helical" evidence="1">
    <location>
        <begin position="108"/>
        <end position="128"/>
    </location>
</feature>
<dbReference type="AlphaFoldDB" id="A0A1H9KBG4"/>
<evidence type="ECO:0000313" key="3">
    <source>
        <dbReference type="Proteomes" id="UP000198749"/>
    </source>
</evidence>
<evidence type="ECO:0000256" key="1">
    <source>
        <dbReference type="SAM" id="Phobius"/>
    </source>
</evidence>
<dbReference type="EMBL" id="FOGB01000012">
    <property type="protein sequence ID" value="SEQ96267.1"/>
    <property type="molecule type" value="Genomic_DNA"/>
</dbReference>
<dbReference type="Proteomes" id="UP000198749">
    <property type="component" value="Unassembled WGS sequence"/>
</dbReference>
<feature type="transmembrane region" description="Helical" evidence="1">
    <location>
        <begin position="37"/>
        <end position="59"/>
    </location>
</feature>
<keyword evidence="3" id="KW-1185">Reference proteome</keyword>
<name>A0A1H9KBG4_9GAMM</name>
<organism evidence="2 3">
    <name type="scientific">Amphritea atlantica</name>
    <dbReference type="NCBI Taxonomy" id="355243"/>
    <lineage>
        <taxon>Bacteria</taxon>
        <taxon>Pseudomonadati</taxon>
        <taxon>Pseudomonadota</taxon>
        <taxon>Gammaproteobacteria</taxon>
        <taxon>Oceanospirillales</taxon>
        <taxon>Oceanospirillaceae</taxon>
        <taxon>Amphritea</taxon>
    </lineage>
</organism>
<feature type="transmembrane region" description="Helical" evidence="1">
    <location>
        <begin position="80"/>
        <end position="96"/>
    </location>
</feature>
<reference evidence="3" key="1">
    <citation type="submission" date="2016-10" db="EMBL/GenBank/DDBJ databases">
        <authorList>
            <person name="Varghese N."/>
            <person name="Submissions S."/>
        </authorList>
    </citation>
    <scope>NUCLEOTIDE SEQUENCE [LARGE SCALE GENOMIC DNA]</scope>
    <source>
        <strain evidence="3">DSM 18887</strain>
    </source>
</reference>
<keyword evidence="1" id="KW-0472">Membrane</keyword>